<evidence type="ECO:0000259" key="14">
    <source>
        <dbReference type="Pfam" id="PF01292"/>
    </source>
</evidence>
<keyword evidence="11 13" id="KW-0472">Membrane</keyword>
<keyword evidence="3" id="KW-0813">Transport</keyword>
<comment type="cofactor">
    <cofactor evidence="1">
        <name>heme b</name>
        <dbReference type="ChEBI" id="CHEBI:60344"/>
    </cofactor>
</comment>
<comment type="caution">
    <text evidence="15">The sequence shown here is derived from an EMBL/GenBank/DDBJ whole genome shotgun (WGS) entry which is preliminary data.</text>
</comment>
<keyword evidence="10" id="KW-0408">Iron</keyword>
<evidence type="ECO:0000256" key="11">
    <source>
        <dbReference type="ARBA" id="ARBA00023136"/>
    </source>
</evidence>
<comment type="similarity">
    <text evidence="12">Belongs to the cytochrome b561 family.</text>
</comment>
<dbReference type="InterPro" id="IPR016174">
    <property type="entry name" value="Di-haem_cyt_TM"/>
</dbReference>
<evidence type="ECO:0000313" key="16">
    <source>
        <dbReference type="Proteomes" id="UP001279660"/>
    </source>
</evidence>
<dbReference type="EMBL" id="JAWXXV010000001">
    <property type="protein sequence ID" value="MDX5983940.1"/>
    <property type="molecule type" value="Genomic_DNA"/>
</dbReference>
<keyword evidence="9 13" id="KW-1133">Transmembrane helix</keyword>
<keyword evidence="6 13" id="KW-0812">Transmembrane</keyword>
<dbReference type="PANTHER" id="PTHR30529">
    <property type="entry name" value="CYTOCHROME B561"/>
    <property type="match status" value="1"/>
</dbReference>
<dbReference type="RefSeq" id="WP_010404151.1">
    <property type="nucleotide sequence ID" value="NZ_JAWXXV010000001.1"/>
</dbReference>
<keyword evidence="16" id="KW-1185">Reference proteome</keyword>
<dbReference type="Proteomes" id="UP001279660">
    <property type="component" value="Unassembled WGS sequence"/>
</dbReference>
<feature type="domain" description="Cytochrome b561 bacterial/Ni-hydrogenase" evidence="14">
    <location>
        <begin position="11"/>
        <end position="180"/>
    </location>
</feature>
<evidence type="ECO:0000256" key="8">
    <source>
        <dbReference type="ARBA" id="ARBA00022982"/>
    </source>
</evidence>
<dbReference type="InterPro" id="IPR011577">
    <property type="entry name" value="Cyt_b561_bac/Ni-Hgenase"/>
</dbReference>
<reference evidence="15 16" key="1">
    <citation type="submission" date="2023-11" db="EMBL/GenBank/DDBJ databases">
        <title>MicrobeMod: A computational toolkit for identifying prokaryotic methylation and restriction-modification with nanopore sequencing.</title>
        <authorList>
            <person name="Crits-Christoph A."/>
            <person name="Kang S.C."/>
            <person name="Lee H."/>
            <person name="Ostrov N."/>
        </authorList>
    </citation>
    <scope>NUCLEOTIDE SEQUENCE [LARGE SCALE GENOMIC DNA]</scope>
    <source>
        <strain evidence="15 16">ATCC 14820</strain>
    </source>
</reference>
<proteinExistence type="inferred from homology"/>
<dbReference type="InterPro" id="IPR052168">
    <property type="entry name" value="Cytochrome_b561_oxidase"/>
</dbReference>
<keyword evidence="4" id="KW-1003">Cell membrane</keyword>
<keyword evidence="7" id="KW-0479">Metal-binding</keyword>
<evidence type="ECO:0000256" key="7">
    <source>
        <dbReference type="ARBA" id="ARBA00022723"/>
    </source>
</evidence>
<protein>
    <submittedName>
        <fullName evidence="15">Cytochrome b</fullName>
    </submittedName>
</protein>
<evidence type="ECO:0000256" key="6">
    <source>
        <dbReference type="ARBA" id="ARBA00022692"/>
    </source>
</evidence>
<comment type="subcellular location">
    <subcellularLocation>
        <location evidence="2">Cell membrane</location>
        <topology evidence="2">Multi-pass membrane protein</topology>
    </subcellularLocation>
</comment>
<feature type="transmembrane region" description="Helical" evidence="13">
    <location>
        <begin position="88"/>
        <end position="111"/>
    </location>
</feature>
<evidence type="ECO:0000256" key="9">
    <source>
        <dbReference type="ARBA" id="ARBA00022989"/>
    </source>
</evidence>
<organism evidence="15 16">
    <name type="scientific">Sphingomonas echinoides</name>
    <dbReference type="NCBI Taxonomy" id="59803"/>
    <lineage>
        <taxon>Bacteria</taxon>
        <taxon>Pseudomonadati</taxon>
        <taxon>Pseudomonadota</taxon>
        <taxon>Alphaproteobacteria</taxon>
        <taxon>Sphingomonadales</taxon>
        <taxon>Sphingomonadaceae</taxon>
        <taxon>Sphingomonas</taxon>
    </lineage>
</organism>
<evidence type="ECO:0000256" key="12">
    <source>
        <dbReference type="ARBA" id="ARBA00037975"/>
    </source>
</evidence>
<dbReference type="PANTHER" id="PTHR30529:SF1">
    <property type="entry name" value="CYTOCHROME B561 HOMOLOG 2"/>
    <property type="match status" value="1"/>
</dbReference>
<evidence type="ECO:0000256" key="4">
    <source>
        <dbReference type="ARBA" id="ARBA00022475"/>
    </source>
</evidence>
<sequence>MARSAIIVLDHYTRGAIWLHWIVAALVLVNLVIGLLHDSLLDGVKGAIPFHMAIGLCVLVLTVARVAWRLLHRPPPPPAKSAGWERAVAGLTHGAFYLLLLALPVTGWMLASRKPVGAAFSWFGLFDVPVLPIPRAVSGLAHTAHGPLGYVMAGLIVLHVCAALRHHFVLRDGTLTRMIPALTRPE</sequence>
<accession>A0ABU4PPS3</accession>
<gene>
    <name evidence="15" type="ORF">SIL82_06680</name>
</gene>
<evidence type="ECO:0000256" key="10">
    <source>
        <dbReference type="ARBA" id="ARBA00023004"/>
    </source>
</evidence>
<keyword evidence="5" id="KW-0349">Heme</keyword>
<dbReference type="Pfam" id="PF01292">
    <property type="entry name" value="Ni_hydr_CYTB"/>
    <property type="match status" value="1"/>
</dbReference>
<dbReference type="SUPFAM" id="SSF81342">
    <property type="entry name" value="Transmembrane di-heme cytochromes"/>
    <property type="match status" value="1"/>
</dbReference>
<evidence type="ECO:0000313" key="15">
    <source>
        <dbReference type="EMBL" id="MDX5983940.1"/>
    </source>
</evidence>
<evidence type="ECO:0000256" key="3">
    <source>
        <dbReference type="ARBA" id="ARBA00022448"/>
    </source>
</evidence>
<evidence type="ECO:0000256" key="5">
    <source>
        <dbReference type="ARBA" id="ARBA00022617"/>
    </source>
</evidence>
<evidence type="ECO:0000256" key="13">
    <source>
        <dbReference type="SAM" id="Phobius"/>
    </source>
</evidence>
<evidence type="ECO:0000256" key="2">
    <source>
        <dbReference type="ARBA" id="ARBA00004651"/>
    </source>
</evidence>
<feature type="transmembrane region" description="Helical" evidence="13">
    <location>
        <begin position="18"/>
        <end position="36"/>
    </location>
</feature>
<feature type="transmembrane region" description="Helical" evidence="13">
    <location>
        <begin position="48"/>
        <end position="68"/>
    </location>
</feature>
<name>A0ABU4PPS3_9SPHN</name>
<evidence type="ECO:0000256" key="1">
    <source>
        <dbReference type="ARBA" id="ARBA00001970"/>
    </source>
</evidence>
<feature type="transmembrane region" description="Helical" evidence="13">
    <location>
        <begin position="149"/>
        <end position="168"/>
    </location>
</feature>
<keyword evidence="8" id="KW-0249">Electron transport</keyword>